<dbReference type="GO" id="GO:0005248">
    <property type="term" value="F:voltage-gated sodium channel activity"/>
    <property type="evidence" value="ECO:0007669"/>
    <property type="project" value="TreeGrafter"/>
</dbReference>
<dbReference type="InterPro" id="IPR027359">
    <property type="entry name" value="Volt_channel_dom_sf"/>
</dbReference>
<feature type="domain" description="EF-hand" evidence="9">
    <location>
        <begin position="448"/>
        <end position="483"/>
    </location>
</feature>
<dbReference type="SUPFAM" id="SSF81324">
    <property type="entry name" value="Voltage-gated potassium channels"/>
    <property type="match status" value="1"/>
</dbReference>
<dbReference type="InterPro" id="IPR005821">
    <property type="entry name" value="Ion_trans_dom"/>
</dbReference>
<dbReference type="Pfam" id="PF00520">
    <property type="entry name" value="Ion_trans"/>
    <property type="match status" value="2"/>
</dbReference>
<dbReference type="InterPro" id="IPR018247">
    <property type="entry name" value="EF_Hand_1_Ca_BS"/>
</dbReference>
<feature type="transmembrane region" description="Helical" evidence="8">
    <location>
        <begin position="167"/>
        <end position="189"/>
    </location>
</feature>
<evidence type="ECO:0000256" key="6">
    <source>
        <dbReference type="SAM" id="Coils"/>
    </source>
</evidence>
<organism evidence="10 11">
    <name type="scientific">Perkinsus chesapeaki</name>
    <name type="common">Clam parasite</name>
    <name type="synonym">Perkinsus andrewsi</name>
    <dbReference type="NCBI Taxonomy" id="330153"/>
    <lineage>
        <taxon>Eukaryota</taxon>
        <taxon>Sar</taxon>
        <taxon>Alveolata</taxon>
        <taxon>Perkinsozoa</taxon>
        <taxon>Perkinsea</taxon>
        <taxon>Perkinsida</taxon>
        <taxon>Perkinsidae</taxon>
        <taxon>Perkinsus</taxon>
    </lineage>
</organism>
<dbReference type="InterPro" id="IPR002048">
    <property type="entry name" value="EF_hand_dom"/>
</dbReference>
<dbReference type="GO" id="GO:0005509">
    <property type="term" value="F:calcium ion binding"/>
    <property type="evidence" value="ECO:0007669"/>
    <property type="project" value="InterPro"/>
</dbReference>
<feature type="coiled-coil region" evidence="6">
    <location>
        <begin position="514"/>
        <end position="541"/>
    </location>
</feature>
<comment type="caution">
    <text evidence="10">The sequence shown here is derived from an EMBL/GenBank/DDBJ whole genome shotgun (WGS) entry which is preliminary data.</text>
</comment>
<feature type="transmembrane region" description="Helical" evidence="8">
    <location>
        <begin position="210"/>
        <end position="228"/>
    </location>
</feature>
<dbReference type="PROSITE" id="PS00018">
    <property type="entry name" value="EF_HAND_1"/>
    <property type="match status" value="2"/>
</dbReference>
<feature type="region of interest" description="Disordered" evidence="7">
    <location>
        <begin position="1"/>
        <end position="25"/>
    </location>
</feature>
<dbReference type="Proteomes" id="UP000591131">
    <property type="component" value="Unassembled WGS sequence"/>
</dbReference>
<comment type="subcellular location">
    <subcellularLocation>
        <location evidence="1">Membrane</location>
        <topology evidence="1">Multi-pass membrane protein</topology>
    </subcellularLocation>
</comment>
<name>A0A7J6M025_PERCH</name>
<dbReference type="Gene3D" id="1.10.238.10">
    <property type="entry name" value="EF-hand"/>
    <property type="match status" value="1"/>
</dbReference>
<reference evidence="10 11" key="1">
    <citation type="submission" date="2020-04" db="EMBL/GenBank/DDBJ databases">
        <title>Perkinsus chesapeaki whole genome sequence.</title>
        <authorList>
            <person name="Bogema D.R."/>
        </authorList>
    </citation>
    <scope>NUCLEOTIDE SEQUENCE [LARGE SCALE GENOMIC DNA]</scope>
    <source>
        <strain evidence="10">ATCC PRA-425</strain>
    </source>
</reference>
<evidence type="ECO:0000256" key="3">
    <source>
        <dbReference type="ARBA" id="ARBA00022837"/>
    </source>
</evidence>
<dbReference type="CDD" id="cd00051">
    <property type="entry name" value="EFh"/>
    <property type="match status" value="1"/>
</dbReference>
<feature type="transmembrane region" description="Helical" evidence="8">
    <location>
        <begin position="290"/>
        <end position="313"/>
    </location>
</feature>
<feature type="transmembrane region" description="Helical" evidence="8">
    <location>
        <begin position="135"/>
        <end position="152"/>
    </location>
</feature>
<evidence type="ECO:0000313" key="11">
    <source>
        <dbReference type="Proteomes" id="UP000591131"/>
    </source>
</evidence>
<dbReference type="GO" id="GO:0001518">
    <property type="term" value="C:voltage-gated sodium channel complex"/>
    <property type="evidence" value="ECO:0007669"/>
    <property type="project" value="TreeGrafter"/>
</dbReference>
<dbReference type="Gene3D" id="1.10.287.70">
    <property type="match status" value="1"/>
</dbReference>
<evidence type="ECO:0000256" key="2">
    <source>
        <dbReference type="ARBA" id="ARBA00022692"/>
    </source>
</evidence>
<dbReference type="Pfam" id="PF13202">
    <property type="entry name" value="EF-hand_5"/>
    <property type="match status" value="1"/>
</dbReference>
<keyword evidence="2 8" id="KW-0812">Transmembrane</keyword>
<dbReference type="Pfam" id="PF13833">
    <property type="entry name" value="EF-hand_8"/>
    <property type="match status" value="1"/>
</dbReference>
<evidence type="ECO:0000256" key="1">
    <source>
        <dbReference type="ARBA" id="ARBA00004141"/>
    </source>
</evidence>
<keyword evidence="4 8" id="KW-1133">Transmembrane helix</keyword>
<dbReference type="InterPro" id="IPR043203">
    <property type="entry name" value="VGCC_Ca_Na"/>
</dbReference>
<evidence type="ECO:0000256" key="4">
    <source>
        <dbReference type="ARBA" id="ARBA00022989"/>
    </source>
</evidence>
<evidence type="ECO:0000259" key="9">
    <source>
        <dbReference type="PROSITE" id="PS50222"/>
    </source>
</evidence>
<sequence length="545" mass="61024">MAEEASFNSVEKYRPPVSLPGQPTSANALTTDKLDLADTISLPAMPRDNTLDVEFSPKKSHSLEVPEKHERRLSFNRVGEFHPIDPRRLMQHQASSVRDTLASKKGLRKGPQDMISRGMANPTSWLAYLAINSRFQNWALTVIVLNAVWIGIDQDHNRPGSAIPEAVFVVGENIFCICFTFEILVRIFAYKRLILFFTDPIQRAWNIFDLALVLLMVVEVWVFLLIGIDAESLGSLSALRLLRLLRITRVFRREGRGFEPQEESFSPEFKPGQWPSMVPELGMMVKSMAAAARSVSSTLAIILALMYVFSIILTQWANSSEERLSKVVDDVPDFFDDMFGTISRSLLTLMQVLVFDDTFALIRATLSENIIYGILLIVFMIVGSFMILNILIGVICEIVSGTTADEKDKMLTERIVEVFDAVDVDKSGTLTEDEFNQQAASKLANLGIDLDVISCAFQIIDSSGDGVIDQSEFVQMLLKMLHPPQAQDVMLIYKAVTTNKAAKDALDKRRDQEMVELKAGIEGVEEKLDTIMRRLAEVRNANACT</sequence>
<feature type="transmembrane region" description="Helical" evidence="8">
    <location>
        <begin position="370"/>
        <end position="395"/>
    </location>
</feature>
<evidence type="ECO:0000256" key="8">
    <source>
        <dbReference type="SAM" id="Phobius"/>
    </source>
</evidence>
<protein>
    <recommendedName>
        <fullName evidence="9">EF-hand domain-containing protein</fullName>
    </recommendedName>
</protein>
<dbReference type="SMART" id="SM00054">
    <property type="entry name" value="EFh"/>
    <property type="match status" value="2"/>
</dbReference>
<dbReference type="SUPFAM" id="SSF47473">
    <property type="entry name" value="EF-hand"/>
    <property type="match status" value="1"/>
</dbReference>
<gene>
    <name evidence="10" type="ORF">FOL47_004893</name>
</gene>
<keyword evidence="11" id="KW-1185">Reference proteome</keyword>
<evidence type="ECO:0000313" key="10">
    <source>
        <dbReference type="EMBL" id="KAF4664879.1"/>
    </source>
</evidence>
<proteinExistence type="predicted"/>
<feature type="domain" description="EF-hand" evidence="9">
    <location>
        <begin position="410"/>
        <end position="445"/>
    </location>
</feature>
<keyword evidence="6" id="KW-0175">Coiled coil</keyword>
<dbReference type="PROSITE" id="PS50222">
    <property type="entry name" value="EF_HAND_2"/>
    <property type="match status" value="2"/>
</dbReference>
<dbReference type="OrthoDB" id="432620at2759"/>
<accession>A0A7J6M025</accession>
<dbReference type="PANTHER" id="PTHR10037:SF62">
    <property type="entry name" value="SODIUM CHANNEL PROTEIN 60E"/>
    <property type="match status" value="1"/>
</dbReference>
<dbReference type="EMBL" id="JAAPAO010000277">
    <property type="protein sequence ID" value="KAF4664879.1"/>
    <property type="molecule type" value="Genomic_DNA"/>
</dbReference>
<evidence type="ECO:0000256" key="7">
    <source>
        <dbReference type="SAM" id="MobiDB-lite"/>
    </source>
</evidence>
<dbReference type="PANTHER" id="PTHR10037">
    <property type="entry name" value="VOLTAGE-GATED CATION CHANNEL CALCIUM AND SODIUM"/>
    <property type="match status" value="1"/>
</dbReference>
<keyword evidence="3" id="KW-0106">Calcium</keyword>
<dbReference type="Gene3D" id="1.20.120.350">
    <property type="entry name" value="Voltage-gated potassium channels. Chain C"/>
    <property type="match status" value="1"/>
</dbReference>
<evidence type="ECO:0000256" key="5">
    <source>
        <dbReference type="ARBA" id="ARBA00023136"/>
    </source>
</evidence>
<keyword evidence="5 8" id="KW-0472">Membrane</keyword>
<dbReference type="AlphaFoldDB" id="A0A7J6M025"/>
<dbReference type="InterPro" id="IPR011992">
    <property type="entry name" value="EF-hand-dom_pair"/>
</dbReference>